<reference evidence="1" key="1">
    <citation type="submission" date="2015-06" db="EMBL/GenBank/DDBJ databases">
        <authorList>
            <person name="Joergensen T."/>
        </authorList>
    </citation>
    <scope>NUCLEOTIDE SEQUENCE</scope>
    <source>
        <plasmid evidence="1">pRGFK1325</plasmid>
    </source>
</reference>
<dbReference type="AlphaFoldDB" id="A0A0H5Q668"/>
<reference evidence="1" key="2">
    <citation type="submission" date="2015-07" db="EMBL/GenBank/DDBJ databases">
        <title>Plasmids, circular viruses and viroids from rat gut.</title>
        <authorList>
            <person name="Jorgensen T.J."/>
            <person name="Hansen M.A."/>
            <person name="Xu Z."/>
            <person name="Tabak M.A."/>
            <person name="Sorensen S.J."/>
            <person name="Hansen L.H."/>
        </authorList>
    </citation>
    <scope>NUCLEOTIDE SEQUENCE</scope>
    <source>
        <plasmid evidence="1">pRGFK1325</plasmid>
    </source>
</reference>
<geneLocation type="plasmid" evidence="1">
    <name>pRGFK1325</name>
</geneLocation>
<evidence type="ECO:0000313" key="1">
    <source>
        <dbReference type="EMBL" id="CRY96909.1"/>
    </source>
</evidence>
<sequence length="572" mass="65119">MYNKPIDKLTGETKSQRDFGEMGLDYLTLDELRLSFTEKQGVLLGRLELVDPRDFYRDFFPKGDLQEDGRKGDGKPCGIIRWAKTKGKRHRAVEDSHGRTQFVSRFLYDDLKAVDQVANMHTCFLPLCSFIGKRALASNARWCPGFAIDLDYVDVPQLLDFLHQAEKGWYFPTPNYVVNSGTGLHVYYRFPEKISLSKIDPQALSDLKHIATDLIWNAYTSKSKDKQYQGIYQAYRMPGTTSKLGTGYTVTAFRMSPDPVAPEDWASFVGDDWKELGSRLASSPHIPIAQARELWPEWYEERIVRGVPSGGKRGKWHMKRDLYDWWLRRCEREARDGNRYSCIKALRAYGAKCDIPFSEVERDAFALQPFLDSLTANESNHFTEQDVIDALRAGRDMERYPVKEIKRTTGLDMTPSIRRNGRRQDLHLKRARRIKAGMIEDGEPFRNPEGRPKGSGTKEDIVRQWRREHPEGNKSQCARGTGLSRVTVTKWWDAGELERRKTLNPTRVTIDLSCLGFGEMAHVGVAVRNNVDAATAAVVPIRTGLESIEVSEKGANGLSVRVVETGRKATND</sequence>
<name>A0A0H5Q668_9ZZZZ</name>
<protein>
    <submittedName>
        <fullName evidence="1">Uncharacterized protein</fullName>
    </submittedName>
</protein>
<keyword evidence="1" id="KW-0614">Plasmid</keyword>
<dbReference type="EMBL" id="LN853891">
    <property type="protein sequence ID" value="CRY96909.1"/>
    <property type="molecule type" value="Genomic_DNA"/>
</dbReference>
<proteinExistence type="predicted"/>
<organism evidence="1">
    <name type="scientific">uncultured prokaryote</name>
    <dbReference type="NCBI Taxonomy" id="198431"/>
    <lineage>
        <taxon>unclassified sequences</taxon>
        <taxon>environmental samples</taxon>
    </lineage>
</organism>
<accession>A0A0H5Q668</accession>